<gene>
    <name evidence="3" type="primary">LOC103748709</name>
</gene>
<proteinExistence type="inferred from homology"/>
<dbReference type="InterPro" id="IPR020984">
    <property type="entry name" value="Speedy"/>
</dbReference>
<protein>
    <submittedName>
        <fullName evidence="3">Speedy protein E4A</fullName>
    </submittedName>
</protein>
<reference evidence="3" key="2">
    <citation type="submission" date="2025-09" db="UniProtKB">
        <authorList>
            <consortium name="Ensembl"/>
        </authorList>
    </citation>
    <scope>IDENTIFICATION</scope>
</reference>
<reference evidence="3" key="1">
    <citation type="submission" date="2025-08" db="UniProtKB">
        <authorList>
            <consortium name="Ensembl"/>
        </authorList>
    </citation>
    <scope>IDENTIFICATION</scope>
</reference>
<feature type="region of interest" description="Disordered" evidence="2">
    <location>
        <begin position="1"/>
        <end position="56"/>
    </location>
</feature>
<accession>A0A8C6QTU3</accession>
<dbReference type="GeneTree" id="ENSGT00940000154173"/>
<comment type="similarity">
    <text evidence="1">Belongs to the Speedy/Ringo family.</text>
</comment>
<dbReference type="Pfam" id="PF11357">
    <property type="entry name" value="Spy1"/>
    <property type="match status" value="1"/>
</dbReference>
<evidence type="ECO:0000256" key="1">
    <source>
        <dbReference type="ARBA" id="ARBA00010932"/>
    </source>
</evidence>
<dbReference type="PANTHER" id="PTHR31156">
    <property type="entry name" value="WBSCR19-LIKE PROTEIN"/>
    <property type="match status" value="1"/>
</dbReference>
<sequence length="172" mass="19491">MATGPPASPSAEQCPELSSTVASPEMLEGKEMPGPSEPRVETSPRPPFTSVKRNRDSEDDLEELLIPEPQPVWVVETLCELKMKLKRQRVFTVLPEHHDVFTRLLENPMVKRFLDWDKTLKASDKYLLSMVIAYFSRAGLFCWQYKPIHFFLALSRLTTQSSGCGHEIAANS</sequence>
<dbReference type="GO" id="GO:0019901">
    <property type="term" value="F:protein kinase binding"/>
    <property type="evidence" value="ECO:0007669"/>
    <property type="project" value="InterPro"/>
</dbReference>
<evidence type="ECO:0000256" key="2">
    <source>
        <dbReference type="SAM" id="MobiDB-lite"/>
    </source>
</evidence>
<dbReference type="AlphaFoldDB" id="A0A8C6QTU3"/>
<keyword evidence="4" id="KW-1185">Reference proteome</keyword>
<dbReference type="InterPro" id="IPR057742">
    <property type="entry name" value="Speedy_E"/>
</dbReference>
<evidence type="ECO:0000313" key="4">
    <source>
        <dbReference type="Proteomes" id="UP000694381"/>
    </source>
</evidence>
<dbReference type="Proteomes" id="UP000694381">
    <property type="component" value="Unassembled WGS sequence"/>
</dbReference>
<name>A0A8C6QTU3_NANGA</name>
<dbReference type="Ensembl" id="ENSNGAT00000013271.1">
    <property type="protein sequence ID" value="ENSNGAP00000007781.1"/>
    <property type="gene ID" value="ENSNGAG00000010950.1"/>
</dbReference>
<organism evidence="3 4">
    <name type="scientific">Nannospalax galili</name>
    <name type="common">Northern Israeli blind subterranean mole rat</name>
    <name type="synonym">Spalax galili</name>
    <dbReference type="NCBI Taxonomy" id="1026970"/>
    <lineage>
        <taxon>Eukaryota</taxon>
        <taxon>Metazoa</taxon>
        <taxon>Chordata</taxon>
        <taxon>Craniata</taxon>
        <taxon>Vertebrata</taxon>
        <taxon>Euteleostomi</taxon>
        <taxon>Mammalia</taxon>
        <taxon>Eutheria</taxon>
        <taxon>Euarchontoglires</taxon>
        <taxon>Glires</taxon>
        <taxon>Rodentia</taxon>
        <taxon>Myomorpha</taxon>
        <taxon>Muroidea</taxon>
        <taxon>Spalacidae</taxon>
        <taxon>Spalacinae</taxon>
        <taxon>Nannospalax</taxon>
    </lineage>
</organism>
<evidence type="ECO:0000313" key="3">
    <source>
        <dbReference type="Ensembl" id="ENSNGAP00000007781.1"/>
    </source>
</evidence>